<dbReference type="Ensembl" id="ENSGGOT00000059830.1">
    <property type="protein sequence ID" value="ENSGGOP00000035224.1"/>
    <property type="gene ID" value="ENSGGOG00000038969.1"/>
</dbReference>
<keyword evidence="3" id="KW-1185">Reference proteome</keyword>
<evidence type="ECO:0000313" key="3">
    <source>
        <dbReference type="Proteomes" id="UP000001519"/>
    </source>
</evidence>
<dbReference type="EMBL" id="CABD030117093">
    <property type="status" value="NOT_ANNOTATED_CDS"/>
    <property type="molecule type" value="Genomic_DNA"/>
</dbReference>
<dbReference type="GeneTree" id="ENSGT00910000148629"/>
<reference evidence="3" key="1">
    <citation type="submission" date="2011-05" db="EMBL/GenBank/DDBJ databases">
        <title>Insights into the evolution of the great apes provided by the gorilla genome.</title>
        <authorList>
            <person name="Scally A."/>
        </authorList>
    </citation>
    <scope>NUCLEOTIDE SEQUENCE [LARGE SCALE GENOMIC DNA]</scope>
</reference>
<reference evidence="2" key="4">
    <citation type="submission" date="2025-09" db="UniProtKB">
        <authorList>
            <consortium name="Ensembl"/>
        </authorList>
    </citation>
    <scope>IDENTIFICATION</scope>
</reference>
<name>A0A2I2YK21_GORGO</name>
<dbReference type="AlphaFoldDB" id="A0A2I2YK21"/>
<dbReference type="Proteomes" id="UP000001519">
    <property type="component" value="Chromosome 20"/>
</dbReference>
<proteinExistence type="predicted"/>
<organism evidence="2 3">
    <name type="scientific">Gorilla gorilla gorilla</name>
    <name type="common">Western lowland gorilla</name>
    <dbReference type="NCBI Taxonomy" id="9595"/>
    <lineage>
        <taxon>Eukaryota</taxon>
        <taxon>Metazoa</taxon>
        <taxon>Chordata</taxon>
        <taxon>Craniata</taxon>
        <taxon>Vertebrata</taxon>
        <taxon>Euteleostomi</taxon>
        <taxon>Mammalia</taxon>
        <taxon>Eutheria</taxon>
        <taxon>Euarchontoglires</taxon>
        <taxon>Primates</taxon>
        <taxon>Haplorrhini</taxon>
        <taxon>Catarrhini</taxon>
        <taxon>Hominidae</taxon>
        <taxon>Gorilla</taxon>
    </lineage>
</organism>
<dbReference type="InParanoid" id="A0A2I2YK21"/>
<accession>A0A2I2YK21</accession>
<feature type="compositionally biased region" description="Polar residues" evidence="1">
    <location>
        <begin position="1"/>
        <end position="13"/>
    </location>
</feature>
<protein>
    <submittedName>
        <fullName evidence="2">Uncharacterized protein</fullName>
    </submittedName>
</protein>
<feature type="region of interest" description="Disordered" evidence="1">
    <location>
        <begin position="1"/>
        <end position="21"/>
    </location>
</feature>
<reference evidence="2 3" key="2">
    <citation type="journal article" date="2012" name="Nature">
        <title>Insights into hominid evolution from the gorilla genome sequence.</title>
        <authorList>
            <person name="Scally A."/>
            <person name="Dutheil J.Y."/>
            <person name="Hillier L.W."/>
            <person name="Jordan G.E."/>
            <person name="Goodhead I."/>
            <person name="Herrero J."/>
            <person name="Hobolth A."/>
            <person name="Lappalainen T."/>
            <person name="Mailund T."/>
            <person name="Marques-Bonet T."/>
            <person name="McCarthy S."/>
            <person name="Montgomery S.H."/>
            <person name="Schwalie P.C."/>
            <person name="Tang Y.A."/>
            <person name="Ward M.C."/>
            <person name="Xue Y."/>
            <person name="Yngvadottir B."/>
            <person name="Alkan C."/>
            <person name="Andersen L.N."/>
            <person name="Ayub Q."/>
            <person name="Ball E.V."/>
            <person name="Beal K."/>
            <person name="Bradley B.J."/>
            <person name="Chen Y."/>
            <person name="Clee C.M."/>
            <person name="Fitzgerald S."/>
            <person name="Graves T.A."/>
            <person name="Gu Y."/>
            <person name="Heath P."/>
            <person name="Heger A."/>
            <person name="Karakoc E."/>
            <person name="Kolb-Kokocinski A."/>
            <person name="Laird G.K."/>
            <person name="Lunter G."/>
            <person name="Meader S."/>
            <person name="Mort M."/>
            <person name="Mullikin J.C."/>
            <person name="Munch K."/>
            <person name="O'Connor T.D."/>
            <person name="Phillips A.D."/>
            <person name="Prado-Martinez J."/>
            <person name="Rogers A.S."/>
            <person name="Sajjadian S."/>
            <person name="Schmidt D."/>
            <person name="Shaw K."/>
            <person name="Simpson J.T."/>
            <person name="Stenson P.D."/>
            <person name="Turner D.J."/>
            <person name="Vigilant L."/>
            <person name="Vilella A.J."/>
            <person name="Whitener W."/>
            <person name="Zhu B."/>
            <person name="Cooper D.N."/>
            <person name="de Jong P."/>
            <person name="Dermitzakis E.T."/>
            <person name="Eichler E.E."/>
            <person name="Flicek P."/>
            <person name="Goldman N."/>
            <person name="Mundy N.I."/>
            <person name="Ning Z."/>
            <person name="Odom D.T."/>
            <person name="Ponting C.P."/>
            <person name="Quail M.A."/>
            <person name="Ryder O.A."/>
            <person name="Searle S.M."/>
            <person name="Warren W.C."/>
            <person name="Wilson R.K."/>
            <person name="Schierup M.H."/>
            <person name="Rogers J."/>
            <person name="Tyler-Smith C."/>
            <person name="Durbin R."/>
        </authorList>
    </citation>
    <scope>NUCLEOTIDE SEQUENCE [LARGE SCALE GENOMIC DNA]</scope>
</reference>
<sequence length="52" mass="5890">MRTMTLNNTTSHRFPNPQPEHISKETESWVQGFRASNFCSPSLVSIPLTQGQ</sequence>
<evidence type="ECO:0000256" key="1">
    <source>
        <dbReference type="SAM" id="MobiDB-lite"/>
    </source>
</evidence>
<evidence type="ECO:0000313" key="2">
    <source>
        <dbReference type="Ensembl" id="ENSGGOP00000035224.1"/>
    </source>
</evidence>
<reference evidence="2" key="3">
    <citation type="submission" date="2025-08" db="UniProtKB">
        <authorList>
            <consortium name="Ensembl"/>
        </authorList>
    </citation>
    <scope>IDENTIFICATION</scope>
</reference>